<dbReference type="GeneID" id="75141807"/>
<proteinExistence type="predicted"/>
<evidence type="ECO:0000313" key="2">
    <source>
        <dbReference type="EMBL" id="UWM44422.1"/>
    </source>
</evidence>
<dbReference type="InterPro" id="IPR001509">
    <property type="entry name" value="Epimerase_deHydtase"/>
</dbReference>
<dbReference type="Gene3D" id="3.40.50.720">
    <property type="entry name" value="NAD(P)-binding Rossmann-like Domain"/>
    <property type="match status" value="1"/>
</dbReference>
<keyword evidence="3" id="KW-1185">Reference proteome</keyword>
<dbReference type="Pfam" id="PF01370">
    <property type="entry name" value="Epimerase"/>
    <property type="match status" value="1"/>
</dbReference>
<dbReference type="PANTHER" id="PTHR43238:SF1">
    <property type="entry name" value="GDP-L-FUCOSE SYNTHASE"/>
    <property type="match status" value="1"/>
</dbReference>
<organism evidence="2 3">
    <name type="scientific">Yersinia alsatica</name>
    <dbReference type="NCBI Taxonomy" id="2890317"/>
    <lineage>
        <taxon>Bacteria</taxon>
        <taxon>Pseudomonadati</taxon>
        <taxon>Pseudomonadota</taxon>
        <taxon>Gammaproteobacteria</taxon>
        <taxon>Enterobacterales</taxon>
        <taxon>Yersiniaceae</taxon>
        <taxon>Yersinia</taxon>
    </lineage>
</organism>
<dbReference type="RefSeq" id="WP_050151373.1">
    <property type="nucleotide sequence ID" value="NZ_CABHWQ010000020.1"/>
</dbReference>
<sequence length="288" mass="32590">MKICVLGATGAIGIPITSFFENKGTVLKLNSKNCDLNNVQCIDDFSFSDCDVFVNASGIFGGLKSYEAEELEVTNIYNSNLSALIDKLQPCTIINISSASVSNGKNHDKKSPYYKYVKIKHEIEKLISQKNTPSIIHLRCTNIISKYENFMRSGHSISSIYRKYIEEKDPIEIWSNEQDWREYLDADDLASLIPKILKLEGHHTLTIGSGQKIHMSEVIKHFNNYMNYRGEIVFTQLHKAGPQSDLALIPPILLEGGMVQITRIEESIKKCVNQWKSINFKDHSNALQ</sequence>
<name>A0ABY5ULU7_9GAMM</name>
<dbReference type="EMBL" id="CP104006">
    <property type="protein sequence ID" value="UWM44422.1"/>
    <property type="molecule type" value="Genomic_DNA"/>
</dbReference>
<gene>
    <name evidence="2" type="ORF">N0H69_17370</name>
</gene>
<dbReference type="PANTHER" id="PTHR43238">
    <property type="entry name" value="GDP-L-FUCOSE SYNTHASE"/>
    <property type="match status" value="1"/>
</dbReference>
<dbReference type="InterPro" id="IPR036291">
    <property type="entry name" value="NAD(P)-bd_dom_sf"/>
</dbReference>
<reference evidence="2" key="1">
    <citation type="submission" date="2022-08" db="EMBL/GenBank/DDBJ databases">
        <authorList>
            <person name="Bogun A."/>
            <person name="Kislichkina A."/>
            <person name="Solomentsev V."/>
            <person name="Skryabin Y."/>
            <person name="Sizova A."/>
            <person name="Platonov M."/>
            <person name="Dentovskaya S."/>
        </authorList>
    </citation>
    <scope>NUCLEOTIDE SEQUENCE</scope>
    <source>
        <strain evidence="2">SCPM-O-B-7604</strain>
    </source>
</reference>
<evidence type="ECO:0000259" key="1">
    <source>
        <dbReference type="Pfam" id="PF01370"/>
    </source>
</evidence>
<accession>A0ABY5ULU7</accession>
<evidence type="ECO:0000313" key="3">
    <source>
        <dbReference type="Proteomes" id="UP001057860"/>
    </source>
</evidence>
<dbReference type="Proteomes" id="UP001057860">
    <property type="component" value="Chromosome"/>
</dbReference>
<dbReference type="SUPFAM" id="SSF51735">
    <property type="entry name" value="NAD(P)-binding Rossmann-fold domains"/>
    <property type="match status" value="1"/>
</dbReference>
<feature type="domain" description="NAD-dependent epimerase/dehydratase" evidence="1">
    <location>
        <begin position="3"/>
        <end position="199"/>
    </location>
</feature>
<protein>
    <submittedName>
        <fullName evidence="2">NAD-dependent epimerase/dehydratase family protein</fullName>
    </submittedName>
</protein>